<evidence type="ECO:0000313" key="1">
    <source>
        <dbReference type="EMBL" id="PAX08143.1"/>
    </source>
</evidence>
<dbReference type="SUPFAM" id="SSF48613">
    <property type="entry name" value="Heme oxygenase-like"/>
    <property type="match status" value="1"/>
</dbReference>
<dbReference type="RefSeq" id="WP_095998385.1">
    <property type="nucleotide sequence ID" value="NZ_NSLI01000003.1"/>
</dbReference>
<dbReference type="Gene3D" id="1.20.910.10">
    <property type="entry name" value="Heme oxygenase-like"/>
    <property type="match status" value="1"/>
</dbReference>
<organism evidence="1 2">
    <name type="scientific">Sphingomonas lenta</name>
    <dbReference type="NCBI Taxonomy" id="1141887"/>
    <lineage>
        <taxon>Bacteria</taxon>
        <taxon>Pseudomonadati</taxon>
        <taxon>Pseudomonadota</taxon>
        <taxon>Alphaproteobacteria</taxon>
        <taxon>Sphingomonadales</taxon>
        <taxon>Sphingomonadaceae</taxon>
        <taxon>Sphingomonas</taxon>
    </lineage>
</organism>
<reference evidence="2" key="1">
    <citation type="submission" date="2017-09" db="EMBL/GenBank/DDBJ databases">
        <authorList>
            <person name="Feng G."/>
            <person name="Zhu H."/>
        </authorList>
    </citation>
    <scope>NUCLEOTIDE SEQUENCE [LARGE SCALE GENOMIC DNA]</scope>
    <source>
        <strain evidence="2">1PNM-20</strain>
    </source>
</reference>
<gene>
    <name evidence="1" type="ORF">CKY28_11205</name>
</gene>
<proteinExistence type="predicted"/>
<accession>A0A2A2SG11</accession>
<name>A0A2A2SG11_9SPHN</name>
<protein>
    <submittedName>
        <fullName evidence="1">Biliverdin-producing heme oxygenase</fullName>
    </submittedName>
</protein>
<sequence>MTGLRARGGVVERLRRETRDEHDAIELTLDWERRTATVGAYAGWLRRLHAFHGWWEPRAAELVDDPAFFEPRRKLGLLAGDLERIGAEPVAADAAGLALATRAEALGSMYVLEGSTLGGKLIARRVRDVLGFEPGYHDPYGARTGAMWRVFQARLAADVEAHEEDEAVDAARRTFRHLRERLAG</sequence>
<dbReference type="AlphaFoldDB" id="A0A2A2SG11"/>
<dbReference type="EMBL" id="NSLI01000003">
    <property type="protein sequence ID" value="PAX08143.1"/>
    <property type="molecule type" value="Genomic_DNA"/>
</dbReference>
<dbReference type="CDD" id="cd19166">
    <property type="entry name" value="HemeO-bac"/>
    <property type="match status" value="1"/>
</dbReference>
<evidence type="ECO:0000313" key="2">
    <source>
        <dbReference type="Proteomes" id="UP000218151"/>
    </source>
</evidence>
<keyword evidence="2" id="KW-1185">Reference proteome</keyword>
<dbReference type="InterPro" id="IPR016084">
    <property type="entry name" value="Haem_Oase-like_multi-hlx"/>
</dbReference>
<dbReference type="OrthoDB" id="9149607at2"/>
<comment type="caution">
    <text evidence="1">The sequence shown here is derived from an EMBL/GenBank/DDBJ whole genome shotgun (WGS) entry which is preliminary data.</text>
</comment>
<dbReference type="Proteomes" id="UP000218151">
    <property type="component" value="Unassembled WGS sequence"/>
</dbReference>